<dbReference type="InterPro" id="IPR042101">
    <property type="entry name" value="SRP54_N_sf"/>
</dbReference>
<dbReference type="SMART" id="SM00963">
    <property type="entry name" value="SRP54_N"/>
    <property type="match status" value="1"/>
</dbReference>
<evidence type="ECO:0000313" key="13">
    <source>
        <dbReference type="EMBL" id="CAB4688190.1"/>
    </source>
</evidence>
<dbReference type="EC" id="3.6.5.4" evidence="8"/>
<dbReference type="Gene3D" id="3.40.50.300">
    <property type="entry name" value="P-loop containing nucleotide triphosphate hydrolases"/>
    <property type="match status" value="1"/>
</dbReference>
<keyword evidence="7" id="KW-0687">Ribonucleoprotein</keyword>
<dbReference type="InterPro" id="IPR003593">
    <property type="entry name" value="AAA+_ATPase"/>
</dbReference>
<feature type="domain" description="Signal recognition particle SRP54 helical bundle" evidence="12">
    <location>
        <begin position="1"/>
        <end position="86"/>
    </location>
</feature>
<dbReference type="InterPro" id="IPR036891">
    <property type="entry name" value="Signal_recog_part_SRP54_M_sf"/>
</dbReference>
<proteinExistence type="inferred from homology"/>
<dbReference type="GO" id="GO:0005786">
    <property type="term" value="C:signal recognition particle, endoplasmic reticulum targeting"/>
    <property type="evidence" value="ECO:0007669"/>
    <property type="project" value="UniProtKB-KW"/>
</dbReference>
<dbReference type="GO" id="GO:0005525">
    <property type="term" value="F:GTP binding"/>
    <property type="evidence" value="ECO:0007669"/>
    <property type="project" value="UniProtKB-KW"/>
</dbReference>
<keyword evidence="5" id="KW-0342">GTP-binding</keyword>
<dbReference type="PANTHER" id="PTHR11564">
    <property type="entry name" value="SIGNAL RECOGNITION PARTICLE 54K PROTEIN SRP54"/>
    <property type="match status" value="1"/>
</dbReference>
<keyword evidence="6" id="KW-0733">Signal recognition particle</keyword>
<dbReference type="InterPro" id="IPR004780">
    <property type="entry name" value="SRP"/>
</dbReference>
<dbReference type="EMBL" id="CAEZXU010000001">
    <property type="protein sequence ID" value="CAB4688190.1"/>
    <property type="molecule type" value="Genomic_DNA"/>
</dbReference>
<evidence type="ECO:0000256" key="4">
    <source>
        <dbReference type="ARBA" id="ARBA00022884"/>
    </source>
</evidence>
<dbReference type="SUPFAM" id="SSF47446">
    <property type="entry name" value="Signal peptide-binding domain"/>
    <property type="match status" value="1"/>
</dbReference>
<dbReference type="PANTHER" id="PTHR11564:SF5">
    <property type="entry name" value="SIGNAL RECOGNITION PARTICLE SUBUNIT SRP54"/>
    <property type="match status" value="1"/>
</dbReference>
<keyword evidence="3" id="KW-0378">Hydrolase</keyword>
<dbReference type="InterPro" id="IPR004125">
    <property type="entry name" value="Signal_recog_particle_SRP54_M"/>
</dbReference>
<dbReference type="Pfam" id="PF00448">
    <property type="entry name" value="SRP54"/>
    <property type="match status" value="1"/>
</dbReference>
<dbReference type="Gene3D" id="1.10.260.30">
    <property type="entry name" value="Signal recognition particle, SRP54 subunit, M-domain"/>
    <property type="match status" value="1"/>
</dbReference>
<evidence type="ECO:0000256" key="1">
    <source>
        <dbReference type="ARBA" id="ARBA00005450"/>
    </source>
</evidence>
<gene>
    <name evidence="13" type="ORF">UFOPK2592_00012</name>
</gene>
<evidence type="ECO:0000256" key="2">
    <source>
        <dbReference type="ARBA" id="ARBA00022741"/>
    </source>
</evidence>
<dbReference type="GO" id="GO:0008312">
    <property type="term" value="F:7S RNA binding"/>
    <property type="evidence" value="ECO:0007669"/>
    <property type="project" value="InterPro"/>
</dbReference>
<evidence type="ECO:0000259" key="12">
    <source>
        <dbReference type="SMART" id="SM00963"/>
    </source>
</evidence>
<dbReference type="Pfam" id="PF02978">
    <property type="entry name" value="SRP_SPB"/>
    <property type="match status" value="1"/>
</dbReference>
<dbReference type="InterPro" id="IPR000897">
    <property type="entry name" value="SRP54_GTPase_dom"/>
</dbReference>
<dbReference type="InterPro" id="IPR013822">
    <property type="entry name" value="Signal_recog_particl_SRP54_hlx"/>
</dbReference>
<dbReference type="CDD" id="cd18539">
    <property type="entry name" value="SRP_G"/>
    <property type="match status" value="1"/>
</dbReference>
<dbReference type="InterPro" id="IPR022941">
    <property type="entry name" value="SRP54"/>
</dbReference>
<dbReference type="Pfam" id="PF02881">
    <property type="entry name" value="SRP54_N"/>
    <property type="match status" value="1"/>
</dbReference>
<dbReference type="Gene3D" id="1.20.120.140">
    <property type="entry name" value="Signal recognition particle SRP54, nucleotide-binding domain"/>
    <property type="match status" value="1"/>
</dbReference>
<feature type="domain" description="AAA+ ATPase" evidence="10">
    <location>
        <begin position="99"/>
        <end position="303"/>
    </location>
</feature>
<accession>A0A6J6NND2</accession>
<dbReference type="GO" id="GO:0003924">
    <property type="term" value="F:GTPase activity"/>
    <property type="evidence" value="ECO:0007669"/>
    <property type="project" value="InterPro"/>
</dbReference>
<evidence type="ECO:0000259" key="10">
    <source>
        <dbReference type="SMART" id="SM00382"/>
    </source>
</evidence>
<dbReference type="GO" id="GO:0006614">
    <property type="term" value="P:SRP-dependent cotranslational protein targeting to membrane"/>
    <property type="evidence" value="ECO:0007669"/>
    <property type="project" value="InterPro"/>
</dbReference>
<evidence type="ECO:0000256" key="6">
    <source>
        <dbReference type="ARBA" id="ARBA00023135"/>
    </source>
</evidence>
<evidence type="ECO:0000256" key="8">
    <source>
        <dbReference type="ARBA" id="ARBA00035672"/>
    </source>
</evidence>
<comment type="similarity">
    <text evidence="1">Belongs to the GTP-binding SRP family. SRP54 subfamily.</text>
</comment>
<feature type="region of interest" description="Disordered" evidence="9">
    <location>
        <begin position="452"/>
        <end position="482"/>
    </location>
</feature>
<keyword evidence="4" id="KW-0694">RNA-binding</keyword>
<organism evidence="13">
    <name type="scientific">freshwater metagenome</name>
    <dbReference type="NCBI Taxonomy" id="449393"/>
    <lineage>
        <taxon>unclassified sequences</taxon>
        <taxon>metagenomes</taxon>
        <taxon>ecological metagenomes</taxon>
    </lineage>
</organism>
<evidence type="ECO:0000256" key="7">
    <source>
        <dbReference type="ARBA" id="ARBA00023274"/>
    </source>
</evidence>
<protein>
    <recommendedName>
        <fullName evidence="8">signal-recognition-particle GTPase</fullName>
        <ecNumber evidence="8">3.6.5.4</ecNumber>
    </recommendedName>
</protein>
<evidence type="ECO:0000259" key="11">
    <source>
        <dbReference type="SMART" id="SM00962"/>
    </source>
</evidence>
<dbReference type="SMART" id="SM00962">
    <property type="entry name" value="SRP54"/>
    <property type="match status" value="1"/>
</dbReference>
<name>A0A6J6NND2_9ZZZZ</name>
<evidence type="ECO:0000256" key="3">
    <source>
        <dbReference type="ARBA" id="ARBA00022801"/>
    </source>
</evidence>
<dbReference type="SMART" id="SM00382">
    <property type="entry name" value="AAA"/>
    <property type="match status" value="1"/>
</dbReference>
<dbReference type="NCBIfam" id="TIGR00959">
    <property type="entry name" value="ffh"/>
    <property type="match status" value="1"/>
</dbReference>
<reference evidence="13" key="1">
    <citation type="submission" date="2020-05" db="EMBL/GenBank/DDBJ databases">
        <authorList>
            <person name="Chiriac C."/>
            <person name="Salcher M."/>
            <person name="Ghai R."/>
            <person name="Kavagutti S V."/>
        </authorList>
    </citation>
    <scope>NUCLEOTIDE SEQUENCE</scope>
</reference>
<dbReference type="SUPFAM" id="SSF52540">
    <property type="entry name" value="P-loop containing nucleoside triphosphate hydrolases"/>
    <property type="match status" value="1"/>
</dbReference>
<dbReference type="AlphaFoldDB" id="A0A6J6NND2"/>
<keyword evidence="2" id="KW-0547">Nucleotide-binding</keyword>
<evidence type="ECO:0000256" key="9">
    <source>
        <dbReference type="SAM" id="MobiDB-lite"/>
    </source>
</evidence>
<evidence type="ECO:0000256" key="5">
    <source>
        <dbReference type="ARBA" id="ARBA00023134"/>
    </source>
</evidence>
<sequence length="482" mass="51539">MFEALGQRFSNIFSGLRGKISESDLSNFAAEIKTALLESDVAQVVAENFSNQILKIASERADEINKSTNPAQKIFEIVNQQLTQTLGGSARRLRFAKTGPTVILLTGLQGAGKTSLAGKLAKYLKDQGNTPLLVASDLQRPNAVTQLQVVGDSIKVPVFAPEPGNGVGDPVKVSKAGLQFAKDKVHNFVIVDTAGRLGIDQELMQQAINVRDAINPDEIFFVVDAMIGQDAVRTAKAFADGVGFDAVVLTKLDGDARGGAALSIVEITGKPIIFAATGEKVSDFDLFYPDRMASRILGMGDVASLAEQAKKAMSGDTAAKLEGKFISGEDFTFEDFLSQLEAMKNMGSMSKLMGLLPGAGAMKKQMENFDEGELVRTRAIIESMTPLERNNPKVLNGSRRARISRGSGRAISEINSLVERFSQAQKVMKQMRNGAMPSIPGMGTIPGMAGMNSMPKIAKNNPPAKKKSRSGNPAKRAAEEGL</sequence>
<feature type="domain" description="SRP54-type proteins GTP-binding" evidence="11">
    <location>
        <begin position="100"/>
        <end position="298"/>
    </location>
</feature>
<dbReference type="InterPro" id="IPR027417">
    <property type="entry name" value="P-loop_NTPase"/>
</dbReference>